<protein>
    <submittedName>
        <fullName evidence="2">Hydrolase</fullName>
    </submittedName>
</protein>
<reference evidence="2 3" key="1">
    <citation type="submission" date="2015-07" db="EMBL/GenBank/DDBJ databases">
        <title>Complete genome sequence of Mycobacterium goodii X7B, a facultative thermophilic biodesulfurizing bacterium.</title>
        <authorList>
            <person name="Yu B."/>
            <person name="Li F."/>
            <person name="Xu P."/>
        </authorList>
    </citation>
    <scope>NUCLEOTIDE SEQUENCE [LARGE SCALE GENOMIC DNA]</scope>
    <source>
        <strain evidence="2 3">X7B</strain>
    </source>
</reference>
<dbReference type="InterPro" id="IPR000073">
    <property type="entry name" value="AB_hydrolase_1"/>
</dbReference>
<sequence>MVTAVASAINLPEIAVDEAGERGGTPVLLLHGGGVAGWMWRPLIEQMGPGYRFLVPDLPGHDRSAHTDYESHDRTVDALARLLQRSANRPVAVVGFSLGGQLAVLLAVRRPDLIARVGVISAQAQPSKWPGATLALLRLTAPLAKSERFGRAQAKELFVPPALFPDYLRTARRISTRTLLRSVGENIRFTVPPAWASFTGKTLVLVGERERAIMADSARNLTRDRHDGGFETIAGCGHGAPLQQPRWLAARLRAWLT</sequence>
<organism evidence="2 3">
    <name type="scientific">Mycolicibacterium goodii</name>
    <name type="common">Mycobacterium goodii</name>
    <dbReference type="NCBI Taxonomy" id="134601"/>
    <lineage>
        <taxon>Bacteria</taxon>
        <taxon>Bacillati</taxon>
        <taxon>Actinomycetota</taxon>
        <taxon>Actinomycetes</taxon>
        <taxon>Mycobacteriales</taxon>
        <taxon>Mycobacteriaceae</taxon>
        <taxon>Mycolicibacterium</taxon>
    </lineage>
</organism>
<dbReference type="Gene3D" id="3.40.50.1820">
    <property type="entry name" value="alpha/beta hydrolase"/>
    <property type="match status" value="1"/>
</dbReference>
<dbReference type="Pfam" id="PF12697">
    <property type="entry name" value="Abhydrolase_6"/>
    <property type="match status" value="1"/>
</dbReference>
<dbReference type="GO" id="GO:0016787">
    <property type="term" value="F:hydrolase activity"/>
    <property type="evidence" value="ECO:0007669"/>
    <property type="project" value="UniProtKB-KW"/>
</dbReference>
<dbReference type="InterPro" id="IPR029058">
    <property type="entry name" value="AB_hydrolase_fold"/>
</dbReference>
<dbReference type="PATRIC" id="fig|134601.6.peg.4140"/>
<dbReference type="SUPFAM" id="SSF53474">
    <property type="entry name" value="alpha/beta-Hydrolases"/>
    <property type="match status" value="1"/>
</dbReference>
<dbReference type="KEGG" id="mgo:AFA91_20000"/>
<dbReference type="PRINTS" id="PR00111">
    <property type="entry name" value="ABHYDROLASE"/>
</dbReference>
<dbReference type="STRING" id="134601.AFA91_20000"/>
<evidence type="ECO:0000259" key="1">
    <source>
        <dbReference type="Pfam" id="PF12697"/>
    </source>
</evidence>
<dbReference type="PANTHER" id="PTHR43194:SF2">
    <property type="entry name" value="PEROXISOMAL MEMBRANE PROTEIN LPX1"/>
    <property type="match status" value="1"/>
</dbReference>
<evidence type="ECO:0000313" key="2">
    <source>
        <dbReference type="EMBL" id="AKS33792.1"/>
    </source>
</evidence>
<dbReference type="EMBL" id="CP012150">
    <property type="protein sequence ID" value="AKS33792.1"/>
    <property type="molecule type" value="Genomic_DNA"/>
</dbReference>
<accession>A0A0K0X8W0</accession>
<dbReference type="OrthoDB" id="3519228at2"/>
<dbReference type="PANTHER" id="PTHR43194">
    <property type="entry name" value="HYDROLASE ALPHA/BETA FOLD FAMILY"/>
    <property type="match status" value="1"/>
</dbReference>
<dbReference type="InterPro" id="IPR050228">
    <property type="entry name" value="Carboxylesterase_BioH"/>
</dbReference>
<evidence type="ECO:0000313" key="3">
    <source>
        <dbReference type="Proteomes" id="UP000062255"/>
    </source>
</evidence>
<dbReference type="AlphaFoldDB" id="A0A0K0X8W0"/>
<gene>
    <name evidence="2" type="ORF">AFA91_20000</name>
</gene>
<proteinExistence type="predicted"/>
<name>A0A0K0X8W0_MYCGD</name>
<keyword evidence="2" id="KW-0378">Hydrolase</keyword>
<feature type="domain" description="AB hydrolase-1" evidence="1">
    <location>
        <begin position="27"/>
        <end position="250"/>
    </location>
</feature>
<dbReference type="Proteomes" id="UP000062255">
    <property type="component" value="Chromosome"/>
</dbReference>